<comment type="caution">
    <text evidence="1">The sequence shown here is derived from an EMBL/GenBank/DDBJ whole genome shotgun (WGS) entry which is preliminary data.</text>
</comment>
<evidence type="ECO:0000313" key="1">
    <source>
        <dbReference type="EMBL" id="KAI4372637.1"/>
    </source>
</evidence>
<dbReference type="Proteomes" id="UP001057402">
    <property type="component" value="Chromosome 4"/>
</dbReference>
<reference evidence="2" key="1">
    <citation type="journal article" date="2023" name="Front. Plant Sci.">
        <title>Chromosomal-level genome assembly of Melastoma candidum provides insights into trichome evolution.</title>
        <authorList>
            <person name="Zhong Y."/>
            <person name="Wu W."/>
            <person name="Sun C."/>
            <person name="Zou P."/>
            <person name="Liu Y."/>
            <person name="Dai S."/>
            <person name="Zhou R."/>
        </authorList>
    </citation>
    <scope>NUCLEOTIDE SEQUENCE [LARGE SCALE GENOMIC DNA]</scope>
</reference>
<accession>A0ACB9R9H1</accession>
<sequence>MHPQQSPRDVVSITLFVFLGLSRIVKTASHGCAKVTSCGPSAPPIRFPFYMKDVGDQIQGTQQECPSYQSVGFGVECNGSDRTIINLPYSGDFLVVNISYVDQTITLNDPDDCLARRFVHGFSIEGSPFKSILDFKYTFLHCSFDQTRYPHLPRTCLSGPNATVVATRYDSFVEAMSMRCWNITSVYIPFQLSSADSDVYELTSDLRANVLLSWDSPDCRSCELAGGRCSPKKGSHQEVECSEDDTSRTTKYGIMIGLGIPGLVCITGMTIIIIARINSQRRAPRPRRIEITNLNPSPSPAAYSIGLDEPTIESYPKTLLGESKRLPLPNQNTCPICLSEYQPKDELRTIPDCGHYFHARCIDEWLRLNATCPWCRNSPLNPL</sequence>
<name>A0ACB9R9H1_9MYRT</name>
<evidence type="ECO:0000313" key="2">
    <source>
        <dbReference type="Proteomes" id="UP001057402"/>
    </source>
</evidence>
<gene>
    <name evidence="1" type="ORF">MLD38_010841</name>
</gene>
<proteinExistence type="predicted"/>
<dbReference type="EMBL" id="CM042883">
    <property type="protein sequence ID" value="KAI4372637.1"/>
    <property type="molecule type" value="Genomic_DNA"/>
</dbReference>
<keyword evidence="2" id="KW-1185">Reference proteome</keyword>
<organism evidence="1 2">
    <name type="scientific">Melastoma candidum</name>
    <dbReference type="NCBI Taxonomy" id="119954"/>
    <lineage>
        <taxon>Eukaryota</taxon>
        <taxon>Viridiplantae</taxon>
        <taxon>Streptophyta</taxon>
        <taxon>Embryophyta</taxon>
        <taxon>Tracheophyta</taxon>
        <taxon>Spermatophyta</taxon>
        <taxon>Magnoliopsida</taxon>
        <taxon>eudicotyledons</taxon>
        <taxon>Gunneridae</taxon>
        <taxon>Pentapetalae</taxon>
        <taxon>rosids</taxon>
        <taxon>malvids</taxon>
        <taxon>Myrtales</taxon>
        <taxon>Melastomataceae</taxon>
        <taxon>Melastomatoideae</taxon>
        <taxon>Melastomateae</taxon>
        <taxon>Melastoma</taxon>
    </lineage>
</organism>
<protein>
    <submittedName>
        <fullName evidence="1">Uncharacterized protein</fullName>
    </submittedName>
</protein>